<dbReference type="Proteomes" id="UP001528850">
    <property type="component" value="Unassembled WGS sequence"/>
</dbReference>
<proteinExistence type="predicted"/>
<keyword evidence="2" id="KW-0732">Signal</keyword>
<evidence type="ECO:0000313" key="3">
    <source>
        <dbReference type="EMBL" id="MDF4023401.1"/>
    </source>
</evidence>
<comment type="caution">
    <text evidence="3">The sequence shown here is derived from an EMBL/GenBank/DDBJ whole genome shotgun (WGS) entry which is preliminary data.</text>
</comment>
<feature type="chain" id="PRO_5046902131" evidence="2">
    <location>
        <begin position="23"/>
        <end position="277"/>
    </location>
</feature>
<reference evidence="3 4" key="1">
    <citation type="journal article" date="2024" name="Curr. Microbiol.">
        <title>Luteibacter sahnii sp. nov., A Novel Yellow-Colored Xanthomonadin Pigment Producing Probiotic Bacterium from Healthy Rice Seed Microbiome.</title>
        <authorList>
            <person name="Jaiswal G."/>
            <person name="Rana R."/>
            <person name="Nayak P.K."/>
            <person name="Chouhan R."/>
            <person name="Gandhi S.G."/>
            <person name="Patel H.K."/>
            <person name="Patil P.B."/>
        </authorList>
    </citation>
    <scope>NUCLEOTIDE SEQUENCE [LARGE SCALE GENOMIC DNA]</scope>
    <source>
        <strain evidence="3 4">PPL201</strain>
    </source>
</reference>
<keyword evidence="4" id="KW-1185">Reference proteome</keyword>
<protein>
    <submittedName>
        <fullName evidence="3">DUF2884 family protein</fullName>
    </submittedName>
</protein>
<accession>A0ABT6B5J5</accession>
<dbReference type="InterPro" id="IPR021307">
    <property type="entry name" value="DUF2884"/>
</dbReference>
<evidence type="ECO:0000256" key="1">
    <source>
        <dbReference type="SAM" id="MobiDB-lite"/>
    </source>
</evidence>
<dbReference type="Pfam" id="PF11101">
    <property type="entry name" value="DUF2884"/>
    <property type="match status" value="1"/>
</dbReference>
<sequence>MRHAIIAAALAAALALAPAAGGARGLNVSTDACKYDYGTPYDVDVARSGLTFHRTDGTPGRIVVHDGSLEVDGRAVAVSAADAEALRRYESGVRQLMPEVAAVAREGIQLGFSAMTTVTMTFAEADRREELLARIRRKQADALREIDQGVGAGHWSSVRMTELTAGSVADSVGELVGSVTSNAVTAALSGDTAKVAALQARAASLDKALDSEMDKRSKALEARAKGICPRLDALADLQRGWGIRLADGSPLALMTVRPRQESRDTSGGDGGSRVARD</sequence>
<dbReference type="EMBL" id="JARJJS010000001">
    <property type="protein sequence ID" value="MDF4023401.1"/>
    <property type="molecule type" value="Genomic_DNA"/>
</dbReference>
<name>A0ABT6B5J5_9GAMM</name>
<evidence type="ECO:0000256" key="2">
    <source>
        <dbReference type="SAM" id="SignalP"/>
    </source>
</evidence>
<evidence type="ECO:0000313" key="4">
    <source>
        <dbReference type="Proteomes" id="UP001528850"/>
    </source>
</evidence>
<gene>
    <name evidence="3" type="ORF">P3W24_00230</name>
</gene>
<feature type="region of interest" description="Disordered" evidence="1">
    <location>
        <begin position="256"/>
        <end position="277"/>
    </location>
</feature>
<organism evidence="3 4">
    <name type="scientific">Luteibacter sahnii</name>
    <dbReference type="NCBI Taxonomy" id="3021977"/>
    <lineage>
        <taxon>Bacteria</taxon>
        <taxon>Pseudomonadati</taxon>
        <taxon>Pseudomonadota</taxon>
        <taxon>Gammaproteobacteria</taxon>
        <taxon>Lysobacterales</taxon>
        <taxon>Rhodanobacteraceae</taxon>
        <taxon>Luteibacter</taxon>
    </lineage>
</organism>
<feature type="signal peptide" evidence="2">
    <location>
        <begin position="1"/>
        <end position="22"/>
    </location>
</feature>